<reference evidence="1" key="1">
    <citation type="journal article" date="2015" name="Genome Biol. Evol.">
        <title>Organellar Genomes of White Spruce (Picea glauca): Assembly and Annotation.</title>
        <authorList>
            <person name="Jackman S.D."/>
            <person name="Warren R.L."/>
            <person name="Gibb E.A."/>
            <person name="Vandervalk B.P."/>
            <person name="Mohamadi H."/>
            <person name="Chu J."/>
            <person name="Raymond A."/>
            <person name="Pleasance S."/>
            <person name="Coope R."/>
            <person name="Wildung M.R."/>
            <person name="Ritland C.E."/>
            <person name="Bousquet J."/>
            <person name="Jones S.J."/>
            <person name="Bohlmann J."/>
            <person name="Birol I."/>
        </authorList>
    </citation>
    <scope>NUCLEOTIDE SEQUENCE [LARGE SCALE GENOMIC DNA]</scope>
    <source>
        <tissue evidence="1">Flushing bud</tissue>
    </source>
</reference>
<gene>
    <name evidence="1" type="ORF">ABT39_MTgene4029</name>
</gene>
<organism evidence="1">
    <name type="scientific">Picea glauca</name>
    <name type="common">White spruce</name>
    <name type="synonym">Pinus glauca</name>
    <dbReference type="NCBI Taxonomy" id="3330"/>
    <lineage>
        <taxon>Eukaryota</taxon>
        <taxon>Viridiplantae</taxon>
        <taxon>Streptophyta</taxon>
        <taxon>Embryophyta</taxon>
        <taxon>Tracheophyta</taxon>
        <taxon>Spermatophyta</taxon>
        <taxon>Pinopsida</taxon>
        <taxon>Pinidae</taxon>
        <taxon>Conifers I</taxon>
        <taxon>Pinales</taxon>
        <taxon>Pinaceae</taxon>
        <taxon>Picea</taxon>
    </lineage>
</organism>
<sequence>MEWRTYFLSSLLCDSSVIPNPSCQIFSISHLELHLDLWLKLAQMPLL</sequence>
<proteinExistence type="predicted"/>
<dbReference type="AlphaFoldDB" id="A0A117NI69"/>
<evidence type="ECO:0000313" key="1">
    <source>
        <dbReference type="EMBL" id="KUM49478.1"/>
    </source>
</evidence>
<comment type="caution">
    <text evidence="1">The sequence shown here is derived from an EMBL/GenBank/DDBJ whole genome shotgun (WGS) entry which is preliminary data.</text>
</comment>
<keyword evidence="1" id="KW-0496">Mitochondrion</keyword>
<dbReference type="EMBL" id="LKAM01000003">
    <property type="protein sequence ID" value="KUM49478.1"/>
    <property type="molecule type" value="Genomic_DNA"/>
</dbReference>
<geneLocation type="mitochondrion" evidence="1"/>
<protein>
    <submittedName>
        <fullName evidence="1">Uncharacterized protein</fullName>
    </submittedName>
</protein>
<accession>A0A117NI69</accession>
<name>A0A117NI69_PICGL</name>